<evidence type="ECO:0000313" key="2">
    <source>
        <dbReference type="EMBL" id="CUH38952.1"/>
    </source>
</evidence>
<keyword evidence="1" id="KW-0812">Transmembrane</keyword>
<evidence type="ECO:0008006" key="4">
    <source>
        <dbReference type="Google" id="ProtNLM"/>
    </source>
</evidence>
<dbReference type="OrthoDB" id="7865288at2"/>
<dbReference type="InterPro" id="IPR009937">
    <property type="entry name" value="Phage_holin_3_6"/>
</dbReference>
<evidence type="ECO:0000313" key="3">
    <source>
        <dbReference type="Proteomes" id="UP000049455"/>
    </source>
</evidence>
<reference evidence="2 3" key="1">
    <citation type="submission" date="2015-09" db="EMBL/GenBank/DDBJ databases">
        <authorList>
            <person name="Jackson K.R."/>
            <person name="Lunt B.L."/>
            <person name="Fisher J.N.B."/>
            <person name="Gardner A.V."/>
            <person name="Bailey M.E."/>
            <person name="Deus L.M."/>
            <person name="Earl A.S."/>
            <person name="Gibby P.D."/>
            <person name="Hartmann K.A."/>
            <person name="Liu J.E."/>
            <person name="Manci A.M."/>
            <person name="Nielsen D.A."/>
            <person name="Solomon M.B."/>
            <person name="Breakwell D.P."/>
            <person name="Burnett S.H."/>
            <person name="Grose J.H."/>
        </authorList>
    </citation>
    <scope>NUCLEOTIDE SEQUENCE [LARGE SCALE GENOMIC DNA]</scope>
    <source>
        <strain evidence="2 3">CECT 7799</strain>
    </source>
</reference>
<feature type="transmembrane region" description="Helical" evidence="1">
    <location>
        <begin position="86"/>
        <end position="106"/>
    </location>
</feature>
<dbReference type="Proteomes" id="UP000049455">
    <property type="component" value="Unassembled WGS sequence"/>
</dbReference>
<dbReference type="AlphaFoldDB" id="A0A0M7BAV9"/>
<proteinExistence type="predicted"/>
<dbReference type="RefSeq" id="WP_055663209.1">
    <property type="nucleotide sequence ID" value="NZ_CYPR01000102.1"/>
</dbReference>
<accession>A0A0M7BAV9</accession>
<sequence>MRDEPENDVRPATARDTTGLIGDALTHVSNLVRSEVDLARAEVSENVKRAGVAIGLLVAAMVVALVALNVLAAALTAAIAELGLDAGWAALIVGGGLALIALIMVMKGMKDLKLSSLAPTRTAKNVRRDADVVKEHF</sequence>
<keyword evidence="3" id="KW-1185">Reference proteome</keyword>
<name>A0A0M7BAV9_9RHOB</name>
<gene>
    <name evidence="2" type="ORF">JSE7799_01671</name>
</gene>
<evidence type="ECO:0000256" key="1">
    <source>
        <dbReference type="SAM" id="Phobius"/>
    </source>
</evidence>
<organism evidence="2 3">
    <name type="scientific">Jannaschia seosinensis</name>
    <dbReference type="NCBI Taxonomy" id="313367"/>
    <lineage>
        <taxon>Bacteria</taxon>
        <taxon>Pseudomonadati</taxon>
        <taxon>Pseudomonadota</taxon>
        <taxon>Alphaproteobacteria</taxon>
        <taxon>Rhodobacterales</taxon>
        <taxon>Roseobacteraceae</taxon>
        <taxon>Jannaschia</taxon>
    </lineage>
</organism>
<dbReference type="InterPro" id="IPR036259">
    <property type="entry name" value="MFS_trans_sf"/>
</dbReference>
<feature type="transmembrane region" description="Helical" evidence="1">
    <location>
        <begin position="50"/>
        <end position="80"/>
    </location>
</feature>
<keyword evidence="1" id="KW-1133">Transmembrane helix</keyword>
<protein>
    <recommendedName>
        <fullName evidence="4">Phage holin family protein</fullName>
    </recommendedName>
</protein>
<dbReference type="STRING" id="313367.JSE7799_01671"/>
<keyword evidence="1" id="KW-0472">Membrane</keyword>
<dbReference type="SUPFAM" id="SSF103473">
    <property type="entry name" value="MFS general substrate transporter"/>
    <property type="match status" value="1"/>
</dbReference>
<dbReference type="Pfam" id="PF07332">
    <property type="entry name" value="Phage_holin_3_6"/>
    <property type="match status" value="1"/>
</dbReference>
<dbReference type="EMBL" id="CYPR01000102">
    <property type="protein sequence ID" value="CUH38952.1"/>
    <property type="molecule type" value="Genomic_DNA"/>
</dbReference>